<sequence length="137" mass="15650">MFTSPSPHTRAANSERDFPTRHHTTTNPAPLPVHPGAWREAFLPRRQADHPCDPTAGEPRRGDYLERLLQILELIARDGRPLRLSQICAQLDLPMTTVHRLLITMWSARLLHRDAKRRYLLGDRLTTLVGHDDHSAS</sequence>
<dbReference type="InterPro" id="IPR050707">
    <property type="entry name" value="HTH_MetabolicPath_Reg"/>
</dbReference>
<dbReference type="Pfam" id="PF09339">
    <property type="entry name" value="HTH_IclR"/>
    <property type="match status" value="1"/>
</dbReference>
<dbReference type="Proteomes" id="UP000272729">
    <property type="component" value="Unassembled WGS sequence"/>
</dbReference>
<dbReference type="PANTHER" id="PTHR30136:SF35">
    <property type="entry name" value="HTH-TYPE TRANSCRIPTIONAL REGULATOR RV1719"/>
    <property type="match status" value="1"/>
</dbReference>
<dbReference type="GO" id="GO:0045892">
    <property type="term" value="P:negative regulation of DNA-templated transcription"/>
    <property type="evidence" value="ECO:0007669"/>
    <property type="project" value="TreeGrafter"/>
</dbReference>
<dbReference type="OrthoDB" id="8479143at2"/>
<protein>
    <submittedName>
        <fullName evidence="3">IclR-like helix-turn-helix domain-containing protein</fullName>
    </submittedName>
</protein>
<organism evidence="3 4">
    <name type="scientific">Saccharothrix variisporea</name>
    <dbReference type="NCBI Taxonomy" id="543527"/>
    <lineage>
        <taxon>Bacteria</taxon>
        <taxon>Bacillati</taxon>
        <taxon>Actinomycetota</taxon>
        <taxon>Actinomycetes</taxon>
        <taxon>Pseudonocardiales</taxon>
        <taxon>Pseudonocardiaceae</taxon>
        <taxon>Saccharothrix</taxon>
    </lineage>
</organism>
<evidence type="ECO:0000259" key="2">
    <source>
        <dbReference type="PROSITE" id="PS51077"/>
    </source>
</evidence>
<dbReference type="Gene3D" id="1.10.10.10">
    <property type="entry name" value="Winged helix-like DNA-binding domain superfamily/Winged helix DNA-binding domain"/>
    <property type="match status" value="1"/>
</dbReference>
<dbReference type="InterPro" id="IPR005471">
    <property type="entry name" value="Tscrpt_reg_IclR_N"/>
</dbReference>
<dbReference type="AlphaFoldDB" id="A0A495X7H8"/>
<keyword evidence="4" id="KW-1185">Reference proteome</keyword>
<evidence type="ECO:0000313" key="4">
    <source>
        <dbReference type="Proteomes" id="UP000272729"/>
    </source>
</evidence>
<dbReference type="SMART" id="SM00346">
    <property type="entry name" value="HTH_ICLR"/>
    <property type="match status" value="1"/>
</dbReference>
<name>A0A495X7H8_9PSEU</name>
<evidence type="ECO:0000256" key="1">
    <source>
        <dbReference type="SAM" id="MobiDB-lite"/>
    </source>
</evidence>
<accession>A0A495X7H8</accession>
<gene>
    <name evidence="3" type="ORF">DFJ66_2627</name>
</gene>
<dbReference type="GO" id="GO:0003700">
    <property type="term" value="F:DNA-binding transcription factor activity"/>
    <property type="evidence" value="ECO:0007669"/>
    <property type="project" value="TreeGrafter"/>
</dbReference>
<dbReference type="PANTHER" id="PTHR30136">
    <property type="entry name" value="HELIX-TURN-HELIX TRANSCRIPTIONAL REGULATOR, ICLR FAMILY"/>
    <property type="match status" value="1"/>
</dbReference>
<dbReference type="PROSITE" id="PS51077">
    <property type="entry name" value="HTH_ICLR"/>
    <property type="match status" value="1"/>
</dbReference>
<dbReference type="InterPro" id="IPR036388">
    <property type="entry name" value="WH-like_DNA-bd_sf"/>
</dbReference>
<proteinExistence type="predicted"/>
<reference evidence="3 4" key="1">
    <citation type="submission" date="2018-10" db="EMBL/GenBank/DDBJ databases">
        <title>Sequencing the genomes of 1000 actinobacteria strains.</title>
        <authorList>
            <person name="Klenk H.-P."/>
        </authorList>
    </citation>
    <scope>NUCLEOTIDE SEQUENCE [LARGE SCALE GENOMIC DNA]</scope>
    <source>
        <strain evidence="3 4">DSM 43911</strain>
    </source>
</reference>
<dbReference type="EMBL" id="RBXR01000001">
    <property type="protein sequence ID" value="RKT69406.1"/>
    <property type="molecule type" value="Genomic_DNA"/>
</dbReference>
<dbReference type="GO" id="GO:0003677">
    <property type="term" value="F:DNA binding"/>
    <property type="evidence" value="ECO:0007669"/>
    <property type="project" value="InterPro"/>
</dbReference>
<dbReference type="SUPFAM" id="SSF46785">
    <property type="entry name" value="Winged helix' DNA-binding domain"/>
    <property type="match status" value="1"/>
</dbReference>
<feature type="region of interest" description="Disordered" evidence="1">
    <location>
        <begin position="1"/>
        <end position="36"/>
    </location>
</feature>
<dbReference type="RefSeq" id="WP_121221135.1">
    <property type="nucleotide sequence ID" value="NZ_JBIUBA010000002.1"/>
</dbReference>
<feature type="domain" description="HTH iclR-type" evidence="2">
    <location>
        <begin position="62"/>
        <end position="123"/>
    </location>
</feature>
<dbReference type="InterPro" id="IPR036390">
    <property type="entry name" value="WH_DNA-bd_sf"/>
</dbReference>
<evidence type="ECO:0000313" key="3">
    <source>
        <dbReference type="EMBL" id="RKT69406.1"/>
    </source>
</evidence>
<comment type="caution">
    <text evidence="3">The sequence shown here is derived from an EMBL/GenBank/DDBJ whole genome shotgun (WGS) entry which is preliminary data.</text>
</comment>